<proteinExistence type="predicted"/>
<dbReference type="EMBL" id="ABEU02000002">
    <property type="protein sequence ID" value="PNR60584.1"/>
    <property type="molecule type" value="Genomic_DNA"/>
</dbReference>
<dbReference type="STRING" id="3218.A0A2K1L3H6"/>
<dbReference type="Proteomes" id="UP000006727">
    <property type="component" value="Chromosome 2"/>
</dbReference>
<dbReference type="Gramene" id="Pp3c2_29390V3.2">
    <property type="protein sequence ID" value="Pp3c2_29390V3.2"/>
    <property type="gene ID" value="Pp3c2_29390"/>
</dbReference>
<dbReference type="Gramene" id="Pp3c2_29390V3.1">
    <property type="protein sequence ID" value="Pp3c2_29390V3.1"/>
    <property type="gene ID" value="Pp3c2_29390"/>
</dbReference>
<evidence type="ECO:0000313" key="3">
    <source>
        <dbReference type="EnsemblPlants" id="Pp3c2_29390V3.1"/>
    </source>
</evidence>
<dbReference type="EnsemblPlants" id="Pp3c2_29390V3.1">
    <property type="protein sequence ID" value="Pp3c2_29390V3.1"/>
    <property type="gene ID" value="Pp3c2_29390"/>
</dbReference>
<dbReference type="AlphaFoldDB" id="A0A2K1L3H6"/>
<sequence>MAGNPMPMGLGCNQLPGAEKEAKDVARLFRIKPCVGTDMTKQAVLGEYSKQKRVEETPQILTAGEITGLEGDISAGLVVLSACESGLGESTSGEGLLGLGRALLQAGGVTAILTLWKVNDTFTCDFVTKLFKELLSVESEGRSVSECMRTVVLFMIRHNHPVKHWAPFTIMGSPTLQLFKPEKSLSFSGLHGCSTPISMHLDYSAMLR</sequence>
<dbReference type="EnsemblPlants" id="Pp3c2_29390V3.2">
    <property type="protein sequence ID" value="Pp3c2_29390V3.2"/>
    <property type="gene ID" value="Pp3c2_29390"/>
</dbReference>
<dbReference type="PANTHER" id="PTHR10098">
    <property type="entry name" value="RAPSYN-RELATED"/>
    <property type="match status" value="1"/>
</dbReference>
<name>A0A2K1L3H6_PHYPA</name>
<feature type="domain" description="CHAT" evidence="1">
    <location>
        <begin position="59"/>
        <end position="173"/>
    </location>
</feature>
<reference evidence="3" key="3">
    <citation type="submission" date="2020-12" db="UniProtKB">
        <authorList>
            <consortium name="EnsemblPlants"/>
        </authorList>
    </citation>
    <scope>IDENTIFICATION</scope>
</reference>
<dbReference type="InterPro" id="IPR024983">
    <property type="entry name" value="CHAT_dom"/>
</dbReference>
<reference evidence="2 4" key="1">
    <citation type="journal article" date="2008" name="Science">
        <title>The Physcomitrella genome reveals evolutionary insights into the conquest of land by plants.</title>
        <authorList>
            <person name="Rensing S."/>
            <person name="Lang D."/>
            <person name="Zimmer A."/>
            <person name="Terry A."/>
            <person name="Salamov A."/>
            <person name="Shapiro H."/>
            <person name="Nishiyama T."/>
            <person name="Perroud P.-F."/>
            <person name="Lindquist E."/>
            <person name="Kamisugi Y."/>
            <person name="Tanahashi T."/>
            <person name="Sakakibara K."/>
            <person name="Fujita T."/>
            <person name="Oishi K."/>
            <person name="Shin-I T."/>
            <person name="Kuroki Y."/>
            <person name="Toyoda A."/>
            <person name="Suzuki Y."/>
            <person name="Hashimoto A."/>
            <person name="Yamaguchi K."/>
            <person name="Sugano A."/>
            <person name="Kohara Y."/>
            <person name="Fujiyama A."/>
            <person name="Anterola A."/>
            <person name="Aoki S."/>
            <person name="Ashton N."/>
            <person name="Barbazuk W.B."/>
            <person name="Barker E."/>
            <person name="Bennetzen J."/>
            <person name="Bezanilla M."/>
            <person name="Blankenship R."/>
            <person name="Cho S.H."/>
            <person name="Dutcher S."/>
            <person name="Estelle M."/>
            <person name="Fawcett J.A."/>
            <person name="Gundlach H."/>
            <person name="Hanada K."/>
            <person name="Heyl A."/>
            <person name="Hicks K.A."/>
            <person name="Hugh J."/>
            <person name="Lohr M."/>
            <person name="Mayer K."/>
            <person name="Melkozernov A."/>
            <person name="Murata T."/>
            <person name="Nelson D."/>
            <person name="Pils B."/>
            <person name="Prigge M."/>
            <person name="Reiss B."/>
            <person name="Renner T."/>
            <person name="Rombauts S."/>
            <person name="Rushton P."/>
            <person name="Sanderfoot A."/>
            <person name="Schween G."/>
            <person name="Shiu S.-H."/>
            <person name="Stueber K."/>
            <person name="Theodoulou F.L."/>
            <person name="Tu H."/>
            <person name="Van de Peer Y."/>
            <person name="Verrier P.J."/>
            <person name="Waters E."/>
            <person name="Wood A."/>
            <person name="Yang L."/>
            <person name="Cove D."/>
            <person name="Cuming A."/>
            <person name="Hasebe M."/>
            <person name="Lucas S."/>
            <person name="Mishler D.B."/>
            <person name="Reski R."/>
            <person name="Grigoriev I."/>
            <person name="Quatrano R.S."/>
            <person name="Boore J.L."/>
        </authorList>
    </citation>
    <scope>NUCLEOTIDE SEQUENCE [LARGE SCALE GENOMIC DNA]</scope>
    <source>
        <strain evidence="3 4">cv. Gransden 2004</strain>
    </source>
</reference>
<evidence type="ECO:0000313" key="4">
    <source>
        <dbReference type="Proteomes" id="UP000006727"/>
    </source>
</evidence>
<dbReference type="OrthoDB" id="5973579at2759"/>
<dbReference type="RefSeq" id="XP_024403410.1">
    <property type="nucleotide sequence ID" value="XM_024547642.2"/>
</dbReference>
<organism evidence="2">
    <name type="scientific">Physcomitrium patens</name>
    <name type="common">Spreading-leaved earth moss</name>
    <name type="synonym">Physcomitrella patens</name>
    <dbReference type="NCBI Taxonomy" id="3218"/>
    <lineage>
        <taxon>Eukaryota</taxon>
        <taxon>Viridiplantae</taxon>
        <taxon>Streptophyta</taxon>
        <taxon>Embryophyta</taxon>
        <taxon>Bryophyta</taxon>
        <taxon>Bryophytina</taxon>
        <taxon>Bryopsida</taxon>
        <taxon>Funariidae</taxon>
        <taxon>Funariales</taxon>
        <taxon>Funariaceae</taxon>
        <taxon>Physcomitrium</taxon>
    </lineage>
</organism>
<dbReference type="GeneID" id="112295735"/>
<evidence type="ECO:0000313" key="2">
    <source>
        <dbReference type="EMBL" id="PNR60584.1"/>
    </source>
</evidence>
<dbReference type="PaxDb" id="3218-PP1S22_115V6.1"/>
<reference evidence="2 4" key="2">
    <citation type="journal article" date="2018" name="Plant J.">
        <title>The Physcomitrella patens chromosome-scale assembly reveals moss genome structure and evolution.</title>
        <authorList>
            <person name="Lang D."/>
            <person name="Ullrich K.K."/>
            <person name="Murat F."/>
            <person name="Fuchs J."/>
            <person name="Jenkins J."/>
            <person name="Haas F.B."/>
            <person name="Piednoel M."/>
            <person name="Gundlach H."/>
            <person name="Van Bel M."/>
            <person name="Meyberg R."/>
            <person name="Vives C."/>
            <person name="Morata J."/>
            <person name="Symeonidi A."/>
            <person name="Hiss M."/>
            <person name="Muchero W."/>
            <person name="Kamisugi Y."/>
            <person name="Saleh O."/>
            <person name="Blanc G."/>
            <person name="Decker E.L."/>
            <person name="van Gessel N."/>
            <person name="Grimwood J."/>
            <person name="Hayes R.D."/>
            <person name="Graham S.W."/>
            <person name="Gunter L.E."/>
            <person name="McDaniel S.F."/>
            <person name="Hoernstein S.N.W."/>
            <person name="Larsson A."/>
            <person name="Li F.W."/>
            <person name="Perroud P.F."/>
            <person name="Phillips J."/>
            <person name="Ranjan P."/>
            <person name="Rokshar D.S."/>
            <person name="Rothfels C.J."/>
            <person name="Schneider L."/>
            <person name="Shu S."/>
            <person name="Stevenson D.W."/>
            <person name="Thummler F."/>
            <person name="Tillich M."/>
            <person name="Villarreal Aguilar J.C."/>
            <person name="Widiez T."/>
            <person name="Wong G.K."/>
            <person name="Wymore A."/>
            <person name="Zhang Y."/>
            <person name="Zimmer A.D."/>
            <person name="Quatrano R.S."/>
            <person name="Mayer K.F.X."/>
            <person name="Goodstein D."/>
            <person name="Casacuberta J.M."/>
            <person name="Vandepoele K."/>
            <person name="Reski R."/>
            <person name="Cuming A.C."/>
            <person name="Tuskan G.A."/>
            <person name="Maumus F."/>
            <person name="Salse J."/>
            <person name="Schmutz J."/>
            <person name="Rensing S.A."/>
        </authorList>
    </citation>
    <scope>NUCLEOTIDE SEQUENCE [LARGE SCALE GENOMIC DNA]</scope>
    <source>
        <strain evidence="3 4">cv. Gransden 2004</strain>
    </source>
</reference>
<dbReference type="Pfam" id="PF12770">
    <property type="entry name" value="CHAT"/>
    <property type="match status" value="1"/>
</dbReference>
<protein>
    <recommendedName>
        <fullName evidence="1">CHAT domain-containing protein</fullName>
    </recommendedName>
</protein>
<gene>
    <name evidence="3" type="primary">LOC112295735</name>
    <name evidence="2" type="ORF">PHYPA_003377</name>
</gene>
<dbReference type="PANTHER" id="PTHR10098:SF111">
    <property type="entry name" value="CHAT DOMAIN-CONTAINING PROTEIN"/>
    <property type="match status" value="1"/>
</dbReference>
<evidence type="ECO:0000259" key="1">
    <source>
        <dbReference type="Pfam" id="PF12770"/>
    </source>
</evidence>
<accession>A0A2K1L3H6</accession>
<keyword evidence="4" id="KW-1185">Reference proteome</keyword>